<dbReference type="InterPro" id="IPR024163">
    <property type="entry name" value="Aerotolerance_reg_N"/>
</dbReference>
<feature type="transmembrane region" description="Helical" evidence="1">
    <location>
        <begin position="632"/>
        <end position="652"/>
    </location>
</feature>
<evidence type="ECO:0000313" key="4">
    <source>
        <dbReference type="Proteomes" id="UP000315724"/>
    </source>
</evidence>
<evidence type="ECO:0000256" key="1">
    <source>
        <dbReference type="SAM" id="Phobius"/>
    </source>
</evidence>
<dbReference type="EMBL" id="CP036267">
    <property type="protein sequence ID" value="QDT32439.1"/>
    <property type="molecule type" value="Genomic_DNA"/>
</dbReference>
<dbReference type="InterPro" id="IPR011933">
    <property type="entry name" value="Double_TM_dom"/>
</dbReference>
<gene>
    <name evidence="3" type="ORF">Mal48_16850</name>
</gene>
<feature type="domain" description="Aerotolerance regulator N-terminal" evidence="2">
    <location>
        <begin position="1"/>
        <end position="76"/>
    </location>
</feature>
<dbReference type="RefSeq" id="WP_145197692.1">
    <property type="nucleotide sequence ID" value="NZ_CP036267.1"/>
</dbReference>
<sequence>MTFLQPYLLFALPLIALPILIHLINQNRHKTIHWAATMFLLQARKMSRGMARLRYLLIMLARMLAIAGLIFAVSRPMAGGWLGLSAGTTPETTIIVLDRSASMEEQGRGSSLSKRETALKKLSDLITNTGRNTQLVLFESTSSEPIKINTASELLELPETQSTATAADIPELLEQVTEYIVANETGRTDVWVCSDLRESDWNPSGGRWDSIRSQLSDREGVRLYLLNYPETAANNLSVSVSGVHRRESSTGAELVMDIRLTRSEKLDEKQTIPINIVINGARSLLEVEMSGSEVVRNGHTLPLDDDSKSGWGRVEIPGDANPADNIYRFVYSEPAIQKTVIVSDDEKVSKILDLVASNGVDQSLTYESEVLPSASAPALPWDETALILWNAPLPTGPLANQVNKYLKDGKSIIFFPPESPGDEEFLGASWGNWVNVQTEPLSVQRWRTDSDLLGNTLSGSPLPVGKLNIYEYCELNYSELTLLAQFAQAVPLLCKVPSEQGAAYFCSSLPTDAASNFTENGIVLYIMIHRALARGAAVLGAAQQLICGEVNASQTDQWKPLDDLSADQLLSQRRTSAGLYSNEEVQIALNRPLSEDAPAIVSDEALQRTLSGINYTKINDEAGSAMALASEVWRTFLIIMIAALLLEALLCIPDRQQTTQKFPGVPQTPQPSTAS</sequence>
<dbReference type="Proteomes" id="UP000315724">
    <property type="component" value="Chromosome"/>
</dbReference>
<dbReference type="SUPFAM" id="SSF53300">
    <property type="entry name" value="vWA-like"/>
    <property type="match status" value="1"/>
</dbReference>
<reference evidence="3 4" key="1">
    <citation type="submission" date="2019-02" db="EMBL/GenBank/DDBJ databases">
        <title>Deep-cultivation of Planctomycetes and their phenomic and genomic characterization uncovers novel biology.</title>
        <authorList>
            <person name="Wiegand S."/>
            <person name="Jogler M."/>
            <person name="Boedeker C."/>
            <person name="Pinto D."/>
            <person name="Vollmers J."/>
            <person name="Rivas-Marin E."/>
            <person name="Kohn T."/>
            <person name="Peeters S.H."/>
            <person name="Heuer A."/>
            <person name="Rast P."/>
            <person name="Oberbeckmann S."/>
            <person name="Bunk B."/>
            <person name="Jeske O."/>
            <person name="Meyerdierks A."/>
            <person name="Storesund J.E."/>
            <person name="Kallscheuer N."/>
            <person name="Luecker S."/>
            <person name="Lage O.M."/>
            <person name="Pohl T."/>
            <person name="Merkel B.J."/>
            <person name="Hornburger P."/>
            <person name="Mueller R.-W."/>
            <person name="Bruemmer F."/>
            <person name="Labrenz M."/>
            <person name="Spormann A.M."/>
            <person name="Op den Camp H."/>
            <person name="Overmann J."/>
            <person name="Amann R."/>
            <person name="Jetten M.S.M."/>
            <person name="Mascher T."/>
            <person name="Medema M.H."/>
            <person name="Devos D.P."/>
            <person name="Kaster A.-K."/>
            <person name="Ovreas L."/>
            <person name="Rohde M."/>
            <person name="Galperin M.Y."/>
            <person name="Jogler C."/>
        </authorList>
    </citation>
    <scope>NUCLEOTIDE SEQUENCE [LARGE SCALE GENOMIC DNA]</scope>
    <source>
        <strain evidence="3 4">Mal48</strain>
    </source>
</reference>
<name>A0A517QLF2_9PLAN</name>
<feature type="transmembrane region" description="Helical" evidence="1">
    <location>
        <begin position="6"/>
        <end position="24"/>
    </location>
</feature>
<dbReference type="Pfam" id="PF07584">
    <property type="entry name" value="BatA"/>
    <property type="match status" value="1"/>
</dbReference>
<proteinExistence type="predicted"/>
<keyword evidence="1" id="KW-0812">Transmembrane</keyword>
<dbReference type="KEGG" id="tpol:Mal48_16850"/>
<dbReference type="OrthoDB" id="224458at2"/>
<dbReference type="PANTHER" id="PTHR37464">
    <property type="entry name" value="BLL2463 PROTEIN"/>
    <property type="match status" value="1"/>
</dbReference>
<keyword evidence="4" id="KW-1185">Reference proteome</keyword>
<keyword evidence="1" id="KW-0472">Membrane</keyword>
<dbReference type="PANTHER" id="PTHR37464:SF1">
    <property type="entry name" value="BLL2463 PROTEIN"/>
    <property type="match status" value="1"/>
</dbReference>
<dbReference type="NCBIfam" id="TIGR02226">
    <property type="entry name" value="two_anch"/>
    <property type="match status" value="1"/>
</dbReference>
<keyword evidence="1" id="KW-1133">Transmembrane helix</keyword>
<evidence type="ECO:0000313" key="3">
    <source>
        <dbReference type="EMBL" id="QDT32439.1"/>
    </source>
</evidence>
<protein>
    <recommendedName>
        <fullName evidence="2">Aerotolerance regulator N-terminal domain-containing protein</fullName>
    </recommendedName>
</protein>
<feature type="transmembrane region" description="Helical" evidence="1">
    <location>
        <begin position="53"/>
        <end position="73"/>
    </location>
</feature>
<dbReference type="InterPro" id="IPR036465">
    <property type="entry name" value="vWFA_dom_sf"/>
</dbReference>
<dbReference type="AlphaFoldDB" id="A0A517QLF2"/>
<organism evidence="3 4">
    <name type="scientific">Thalassoglobus polymorphus</name>
    <dbReference type="NCBI Taxonomy" id="2527994"/>
    <lineage>
        <taxon>Bacteria</taxon>
        <taxon>Pseudomonadati</taxon>
        <taxon>Planctomycetota</taxon>
        <taxon>Planctomycetia</taxon>
        <taxon>Planctomycetales</taxon>
        <taxon>Planctomycetaceae</taxon>
        <taxon>Thalassoglobus</taxon>
    </lineage>
</organism>
<evidence type="ECO:0000259" key="2">
    <source>
        <dbReference type="Pfam" id="PF07584"/>
    </source>
</evidence>
<accession>A0A517QLF2</accession>